<feature type="domain" description="CBS" evidence="2">
    <location>
        <begin position="291"/>
        <end position="354"/>
    </location>
</feature>
<proteinExistence type="predicted"/>
<dbReference type="AlphaFoldDB" id="A0A398CTN8"/>
<dbReference type="PANTHER" id="PTHR43773:SF1">
    <property type="entry name" value="MAGNESIUM TRANSPORTER MGTE"/>
    <property type="match status" value="1"/>
</dbReference>
<dbReference type="OrthoDB" id="9764830at2"/>
<dbReference type="Pfam" id="PF00571">
    <property type="entry name" value="CBS"/>
    <property type="match status" value="2"/>
</dbReference>
<name>A0A398CTN8_9BACT</name>
<accession>A0A398CTN8</accession>
<sequence>MFYLSNILGMRVLDRKQAVVGSIADLEVATGEKFPAVMAVLVTTRRGLTRVAWHNVRGLGITECTLKLADAELQPNFKLEDTSMLLLNHVLDKQIVDIQGAKVVRVNDIELAESHGQLRVIAADAGFRSFMRRAGFAWLIHVVEQRRHHKIGENSIPWSFVKPLGRDVRSVQVRATWKELSKLHPSDLADIVDDLDFNERDALFKALNDEQAADTLAELEDDKVKVTILERLGVARAADILEEMDPDDAADILQDTRAETQEAMLQEMEPEERADVRELLAYDENTAGGLMTNDYLEIRQEMSAAQVIELLRREAPDTETIYYLYVTDDDGHLAGILSLRALIVAQPGTIVADIMQKRTVSLFVDDPKGKVAEIIGKYSYLALPVVDHEGVLQGIVTVDDVLDQAMD</sequence>
<evidence type="ECO:0000313" key="4">
    <source>
        <dbReference type="Proteomes" id="UP000266328"/>
    </source>
</evidence>
<dbReference type="GO" id="GO:0016020">
    <property type="term" value="C:membrane"/>
    <property type="evidence" value="ECO:0007669"/>
    <property type="project" value="InterPro"/>
</dbReference>
<dbReference type="SMART" id="SM00924">
    <property type="entry name" value="MgtE_N"/>
    <property type="match status" value="1"/>
</dbReference>
<keyword evidence="4" id="KW-1185">Reference proteome</keyword>
<dbReference type="InterPro" id="IPR006669">
    <property type="entry name" value="MgtE_transporter"/>
</dbReference>
<dbReference type="PROSITE" id="PS51371">
    <property type="entry name" value="CBS"/>
    <property type="match status" value="2"/>
</dbReference>
<dbReference type="SUPFAM" id="SSF158791">
    <property type="entry name" value="MgtE N-terminal domain-like"/>
    <property type="match status" value="1"/>
</dbReference>
<dbReference type="InterPro" id="IPR046342">
    <property type="entry name" value="CBS_dom_sf"/>
</dbReference>
<dbReference type="Gene3D" id="3.10.580.10">
    <property type="entry name" value="CBS-domain"/>
    <property type="match status" value="1"/>
</dbReference>
<dbReference type="SUPFAM" id="SSF54631">
    <property type="entry name" value="CBS-domain pair"/>
    <property type="match status" value="1"/>
</dbReference>
<dbReference type="Proteomes" id="UP000266328">
    <property type="component" value="Unassembled WGS sequence"/>
</dbReference>
<dbReference type="InterPro" id="IPR000644">
    <property type="entry name" value="CBS_dom"/>
</dbReference>
<dbReference type="CDD" id="cd04606">
    <property type="entry name" value="CBS_pair_Mg_transporter"/>
    <property type="match status" value="1"/>
</dbReference>
<comment type="caution">
    <text evidence="3">The sequence shown here is derived from an EMBL/GenBank/DDBJ whole genome shotgun (WGS) entry which is preliminary data.</text>
</comment>
<evidence type="ECO:0000313" key="3">
    <source>
        <dbReference type="EMBL" id="RIE05972.1"/>
    </source>
</evidence>
<dbReference type="PANTHER" id="PTHR43773">
    <property type="entry name" value="MAGNESIUM TRANSPORTER MGTE"/>
    <property type="match status" value="1"/>
</dbReference>
<dbReference type="EMBL" id="QXIS01000030">
    <property type="protein sequence ID" value="RIE05972.1"/>
    <property type="molecule type" value="Genomic_DNA"/>
</dbReference>
<dbReference type="Pfam" id="PF03448">
    <property type="entry name" value="MgtE_N"/>
    <property type="match status" value="1"/>
</dbReference>
<dbReference type="InterPro" id="IPR038076">
    <property type="entry name" value="MgtE_N_sf"/>
</dbReference>
<reference evidence="3 4" key="1">
    <citation type="submission" date="2018-09" db="EMBL/GenBank/DDBJ databases">
        <title>Discovery and Ecogenomic Context for Candidatus Cryosericales, a Global Caldiserica Order Active in Thawing Permafrost.</title>
        <authorList>
            <person name="Martinez M.A."/>
            <person name="Woodcroft B.J."/>
            <person name="Ignacio Espinoza J.C."/>
            <person name="Zayed A."/>
            <person name="Singleton C.M."/>
            <person name="Boyd J."/>
            <person name="Li Y.-F."/>
            <person name="Purvine S."/>
            <person name="Maughan H."/>
            <person name="Hodgkins S.B."/>
            <person name="Anderson D."/>
            <person name="Sederholm M."/>
            <person name="Temperton B."/>
            <person name="Saleska S.R."/>
            <person name="Tyson G.W."/>
            <person name="Rich V.I."/>
        </authorList>
    </citation>
    <scope>NUCLEOTIDE SEQUENCE [LARGE SCALE GENOMIC DNA]</scope>
    <source>
        <strain evidence="3 4">SMC7</strain>
    </source>
</reference>
<organism evidence="3 4">
    <name type="scientific">Candidatus Cryosericum terrychapinii</name>
    <dbReference type="NCBI Taxonomy" id="2290919"/>
    <lineage>
        <taxon>Bacteria</taxon>
        <taxon>Pseudomonadati</taxon>
        <taxon>Caldisericota/Cryosericota group</taxon>
        <taxon>Candidatus Cryosericota</taxon>
        <taxon>Candidatus Cryosericia</taxon>
        <taxon>Candidatus Cryosericales</taxon>
        <taxon>Candidatus Cryosericaceae</taxon>
        <taxon>Candidatus Cryosericum</taxon>
    </lineage>
</organism>
<evidence type="ECO:0000259" key="2">
    <source>
        <dbReference type="PROSITE" id="PS51371"/>
    </source>
</evidence>
<feature type="domain" description="CBS" evidence="2">
    <location>
        <begin position="355"/>
        <end position="407"/>
    </location>
</feature>
<dbReference type="RefSeq" id="WP_119089234.1">
    <property type="nucleotide sequence ID" value="NZ_QXIS01000030.1"/>
</dbReference>
<evidence type="ECO:0000256" key="1">
    <source>
        <dbReference type="PROSITE-ProRule" id="PRU00703"/>
    </source>
</evidence>
<dbReference type="GO" id="GO:0015095">
    <property type="term" value="F:magnesium ion transmembrane transporter activity"/>
    <property type="evidence" value="ECO:0007669"/>
    <property type="project" value="InterPro"/>
</dbReference>
<dbReference type="SMART" id="SM00116">
    <property type="entry name" value="CBS"/>
    <property type="match status" value="2"/>
</dbReference>
<dbReference type="Gene3D" id="1.25.60.10">
    <property type="entry name" value="MgtE N-terminal domain-like"/>
    <property type="match status" value="1"/>
</dbReference>
<dbReference type="InterPro" id="IPR006668">
    <property type="entry name" value="Mg_transptr_MgtE_intracell_dom"/>
</dbReference>
<protein>
    <submittedName>
        <fullName evidence="3">Magnesium transporter</fullName>
    </submittedName>
</protein>
<keyword evidence="1" id="KW-0129">CBS domain</keyword>
<gene>
    <name evidence="3" type="ORF">SMC7_04950</name>
</gene>